<proteinExistence type="predicted"/>
<keyword evidence="4" id="KW-1185">Reference proteome</keyword>
<dbReference type="Gene3D" id="3.40.50.720">
    <property type="entry name" value="NAD(P)-binding Rossmann-like Domain"/>
    <property type="match status" value="1"/>
</dbReference>
<dbReference type="InterPro" id="IPR052515">
    <property type="entry name" value="Gfo/Idh/MocA_Oxidoreductase"/>
</dbReference>
<gene>
    <name evidence="3" type="ORF">C8N47_101146</name>
</gene>
<dbReference type="InterPro" id="IPR036291">
    <property type="entry name" value="NAD(P)-bd_dom_sf"/>
</dbReference>
<dbReference type="SUPFAM" id="SSF51735">
    <property type="entry name" value="NAD(P)-binding Rossmann-fold domains"/>
    <property type="match status" value="1"/>
</dbReference>
<feature type="domain" description="Gfo/Idh/MocA-like oxidoreductase C-terminal" evidence="2">
    <location>
        <begin position="148"/>
        <end position="221"/>
    </location>
</feature>
<dbReference type="RefSeq" id="WP_107820598.1">
    <property type="nucleotide sequence ID" value="NZ_OY782574.1"/>
</dbReference>
<evidence type="ECO:0000313" key="3">
    <source>
        <dbReference type="EMBL" id="PTN10497.1"/>
    </source>
</evidence>
<dbReference type="GO" id="GO:0000166">
    <property type="term" value="F:nucleotide binding"/>
    <property type="evidence" value="ECO:0007669"/>
    <property type="project" value="InterPro"/>
</dbReference>
<reference evidence="3 4" key="1">
    <citation type="submission" date="2018-04" db="EMBL/GenBank/DDBJ databases">
        <title>Genomic Encyclopedia of Archaeal and Bacterial Type Strains, Phase II (KMG-II): from individual species to whole genera.</title>
        <authorList>
            <person name="Goeker M."/>
        </authorList>
    </citation>
    <scope>NUCLEOTIDE SEQUENCE [LARGE SCALE GENOMIC DNA]</scope>
    <source>
        <strain evidence="3 4">DSM 28823</strain>
    </source>
</reference>
<name>A0A2T5C6C2_9BACT</name>
<dbReference type="Proteomes" id="UP000243525">
    <property type="component" value="Unassembled WGS sequence"/>
</dbReference>
<dbReference type="EMBL" id="QAAD01000001">
    <property type="protein sequence ID" value="PTN10497.1"/>
    <property type="molecule type" value="Genomic_DNA"/>
</dbReference>
<dbReference type="Pfam" id="PF01408">
    <property type="entry name" value="GFO_IDH_MocA"/>
    <property type="match status" value="1"/>
</dbReference>
<evidence type="ECO:0000313" key="4">
    <source>
        <dbReference type="Proteomes" id="UP000243525"/>
    </source>
</evidence>
<comment type="caution">
    <text evidence="3">The sequence shown here is derived from an EMBL/GenBank/DDBJ whole genome shotgun (WGS) entry which is preliminary data.</text>
</comment>
<dbReference type="AlphaFoldDB" id="A0A2T5C6C2"/>
<dbReference type="PANTHER" id="PTHR43249">
    <property type="entry name" value="UDP-N-ACETYL-2-AMINO-2-DEOXY-D-GLUCURONATE OXIDASE"/>
    <property type="match status" value="1"/>
</dbReference>
<dbReference type="InterPro" id="IPR004104">
    <property type="entry name" value="Gfo/Idh/MocA-like_OxRdtase_C"/>
</dbReference>
<dbReference type="InterPro" id="IPR000683">
    <property type="entry name" value="Gfo/Idh/MocA-like_OxRdtase_N"/>
</dbReference>
<dbReference type="Gene3D" id="3.30.360.10">
    <property type="entry name" value="Dihydrodipicolinate Reductase, domain 2"/>
    <property type="match status" value="1"/>
</dbReference>
<sequence>MKNFALIGAAGFVAERHLRAIKDTENRLLVATDPFDVVGRLDNYFPDSEFFTDFQQFEHYISSRPIDFTSICTPNYLHAMHIQTALHADTDVICEKPMVLNPGELEAIDKAQEQSGKKVFNILQLRLHPAIIALKEKIAHAPKDRLFDIELTYITSRGKWYFESWKGDDLKSGGVVCNIGIHFFDMLIWIFGDVQKSDVQLNQVDKASGILELKNARVRWFLSLDENDIPQKIRQKGQRTYRSLQLNGENFEFSDGFTDLHTLSYQQILAGKGFGPHEARPSILLTHEITNTPAFRFSEDHHPFLEKAH</sequence>
<dbReference type="OrthoDB" id="9815825at2"/>
<dbReference type="SUPFAM" id="SSF55347">
    <property type="entry name" value="Glyceraldehyde-3-phosphate dehydrogenase-like, C-terminal domain"/>
    <property type="match status" value="1"/>
</dbReference>
<dbReference type="PANTHER" id="PTHR43249:SF1">
    <property type="entry name" value="D-GLUCOSIDE 3-DEHYDROGENASE"/>
    <property type="match status" value="1"/>
</dbReference>
<accession>A0A2T5C6C2</accession>
<evidence type="ECO:0000259" key="2">
    <source>
        <dbReference type="Pfam" id="PF02894"/>
    </source>
</evidence>
<organism evidence="3 4">
    <name type="scientific">Mangrovibacterium marinum</name>
    <dbReference type="NCBI Taxonomy" id="1639118"/>
    <lineage>
        <taxon>Bacteria</taxon>
        <taxon>Pseudomonadati</taxon>
        <taxon>Bacteroidota</taxon>
        <taxon>Bacteroidia</taxon>
        <taxon>Marinilabiliales</taxon>
        <taxon>Prolixibacteraceae</taxon>
        <taxon>Mangrovibacterium</taxon>
    </lineage>
</organism>
<feature type="domain" description="Gfo/Idh/MocA-like oxidoreductase N-terminal" evidence="1">
    <location>
        <begin position="3"/>
        <end position="120"/>
    </location>
</feature>
<protein>
    <submittedName>
        <fullName evidence="3">UDP-N-acetyl-2-amino-2-deoxyglucuronate dehydrogenase</fullName>
    </submittedName>
</protein>
<evidence type="ECO:0000259" key="1">
    <source>
        <dbReference type="Pfam" id="PF01408"/>
    </source>
</evidence>
<dbReference type="Pfam" id="PF02894">
    <property type="entry name" value="GFO_IDH_MocA_C"/>
    <property type="match status" value="1"/>
</dbReference>